<keyword evidence="6" id="KW-0805">Transcription regulation</keyword>
<evidence type="ECO:0000313" key="13">
    <source>
        <dbReference type="Proteomes" id="UP001054837"/>
    </source>
</evidence>
<dbReference type="FunFam" id="3.30.160.60:FF:000744">
    <property type="entry name" value="zinc finger E-box-binding homeobox 1"/>
    <property type="match status" value="1"/>
</dbReference>
<feature type="domain" description="C2H2-type" evidence="11">
    <location>
        <begin position="192"/>
        <end position="219"/>
    </location>
</feature>
<feature type="domain" description="C2H2-type" evidence="11">
    <location>
        <begin position="219"/>
        <end position="246"/>
    </location>
</feature>
<dbReference type="FunFam" id="3.30.160.60:FF:000624">
    <property type="entry name" value="zinc finger protein 697"/>
    <property type="match status" value="1"/>
</dbReference>
<dbReference type="GO" id="GO:0005654">
    <property type="term" value="C:nucleoplasm"/>
    <property type="evidence" value="ECO:0007669"/>
    <property type="project" value="TreeGrafter"/>
</dbReference>
<evidence type="ECO:0000256" key="8">
    <source>
        <dbReference type="ARBA" id="ARBA00023242"/>
    </source>
</evidence>
<dbReference type="AlphaFoldDB" id="A0AAV4PGB0"/>
<evidence type="ECO:0000313" key="12">
    <source>
        <dbReference type="EMBL" id="GIX96382.1"/>
    </source>
</evidence>
<evidence type="ECO:0000256" key="10">
    <source>
        <dbReference type="SAM" id="MobiDB-lite"/>
    </source>
</evidence>
<dbReference type="Gene3D" id="3.30.160.60">
    <property type="entry name" value="Classic Zinc Finger"/>
    <property type="match status" value="5"/>
</dbReference>
<keyword evidence="5" id="KW-0862">Zinc</keyword>
<proteinExistence type="predicted"/>
<feature type="domain" description="C2H2-type" evidence="11">
    <location>
        <begin position="247"/>
        <end position="274"/>
    </location>
</feature>
<dbReference type="FunFam" id="3.30.160.60:FF:000557">
    <property type="entry name" value="zinc finger and SCAN domain-containing protein 29"/>
    <property type="match status" value="1"/>
</dbReference>
<protein>
    <recommendedName>
        <fullName evidence="11">C2H2-type domain-containing protein</fullName>
    </recommendedName>
</protein>
<dbReference type="Proteomes" id="UP001054837">
    <property type="component" value="Unassembled WGS sequence"/>
</dbReference>
<dbReference type="PROSITE" id="PS00028">
    <property type="entry name" value="ZINC_FINGER_C2H2_1"/>
    <property type="match status" value="3"/>
</dbReference>
<dbReference type="Pfam" id="PF00096">
    <property type="entry name" value="zf-C2H2"/>
    <property type="match status" value="3"/>
</dbReference>
<evidence type="ECO:0000256" key="4">
    <source>
        <dbReference type="ARBA" id="ARBA00022771"/>
    </source>
</evidence>
<keyword evidence="13" id="KW-1185">Reference proteome</keyword>
<keyword evidence="3" id="KW-0677">Repeat</keyword>
<dbReference type="InterPro" id="IPR036236">
    <property type="entry name" value="Znf_C2H2_sf"/>
</dbReference>
<dbReference type="GO" id="GO:0001227">
    <property type="term" value="F:DNA-binding transcription repressor activity, RNA polymerase II-specific"/>
    <property type="evidence" value="ECO:0007669"/>
    <property type="project" value="TreeGrafter"/>
</dbReference>
<evidence type="ECO:0000259" key="11">
    <source>
        <dbReference type="PROSITE" id="PS50157"/>
    </source>
</evidence>
<evidence type="ECO:0000256" key="5">
    <source>
        <dbReference type="ARBA" id="ARBA00022833"/>
    </source>
</evidence>
<dbReference type="SMART" id="SM00355">
    <property type="entry name" value="ZnF_C2H2"/>
    <property type="match status" value="5"/>
</dbReference>
<dbReference type="InterPro" id="IPR013087">
    <property type="entry name" value="Znf_C2H2_type"/>
</dbReference>
<evidence type="ECO:0000256" key="7">
    <source>
        <dbReference type="ARBA" id="ARBA00023163"/>
    </source>
</evidence>
<keyword evidence="7" id="KW-0804">Transcription</keyword>
<feature type="region of interest" description="Disordered" evidence="10">
    <location>
        <begin position="42"/>
        <end position="85"/>
    </location>
</feature>
<organism evidence="12 13">
    <name type="scientific">Caerostris darwini</name>
    <dbReference type="NCBI Taxonomy" id="1538125"/>
    <lineage>
        <taxon>Eukaryota</taxon>
        <taxon>Metazoa</taxon>
        <taxon>Ecdysozoa</taxon>
        <taxon>Arthropoda</taxon>
        <taxon>Chelicerata</taxon>
        <taxon>Arachnida</taxon>
        <taxon>Araneae</taxon>
        <taxon>Araneomorphae</taxon>
        <taxon>Entelegynae</taxon>
        <taxon>Araneoidea</taxon>
        <taxon>Araneidae</taxon>
        <taxon>Caerostris</taxon>
    </lineage>
</organism>
<comment type="caution">
    <text evidence="12">The sequence shown here is derived from an EMBL/GenBank/DDBJ whole genome shotgun (WGS) entry which is preliminary data.</text>
</comment>
<sequence>MSKDERKFVSFAEISKGKEENMSVPEMLLRALPAWRNVQNQLTRGNVGDGSNEPSSDLYHRASEPRNPISSDMGAERGQNVDRSSENVQQYAEYSLLQPISNKRNISDTNHSVSGCSIGSKKMRTYEINPDESTCQPLDLSIRGPSYKTDVISCGENIRCQKIQSKISTSYKVCSGSDLSSSKNSRDQGKKHACDVCRNEFSNLSNLKRHKRIHTGEIPVCDVCRKEFSKLSNLKRHKRIHTGEKPHVSKTCQMAFNRSDYLEDHMRTHTGEKPYLCEICQHTFSQSCTLKNHKAIHSAIKPHHCDYCDFETAHKRSLDVHLKKYHSEHKQKCPVCCDYFYSRESLQSHKCKKL</sequence>
<dbReference type="FunFam" id="3.30.160.60:FF:000286">
    <property type="entry name" value="Zinc finger protein 770"/>
    <property type="match status" value="1"/>
</dbReference>
<dbReference type="EMBL" id="BPLQ01002901">
    <property type="protein sequence ID" value="GIX96382.1"/>
    <property type="molecule type" value="Genomic_DNA"/>
</dbReference>
<keyword evidence="8" id="KW-0539">Nucleus</keyword>
<evidence type="ECO:0000256" key="1">
    <source>
        <dbReference type="ARBA" id="ARBA00004123"/>
    </source>
</evidence>
<dbReference type="GO" id="GO:0008270">
    <property type="term" value="F:zinc ion binding"/>
    <property type="evidence" value="ECO:0007669"/>
    <property type="project" value="UniProtKB-KW"/>
</dbReference>
<evidence type="ECO:0000256" key="9">
    <source>
        <dbReference type="PROSITE-ProRule" id="PRU00042"/>
    </source>
</evidence>
<reference evidence="12 13" key="1">
    <citation type="submission" date="2021-06" db="EMBL/GenBank/DDBJ databases">
        <title>Caerostris darwini draft genome.</title>
        <authorList>
            <person name="Kono N."/>
            <person name="Arakawa K."/>
        </authorList>
    </citation>
    <scope>NUCLEOTIDE SEQUENCE [LARGE SCALE GENOMIC DNA]</scope>
</reference>
<dbReference type="GO" id="GO:0000978">
    <property type="term" value="F:RNA polymerase II cis-regulatory region sequence-specific DNA binding"/>
    <property type="evidence" value="ECO:0007669"/>
    <property type="project" value="TreeGrafter"/>
</dbReference>
<comment type="subcellular location">
    <subcellularLocation>
        <location evidence="1">Nucleus</location>
    </subcellularLocation>
</comment>
<gene>
    <name evidence="12" type="ORF">CDAR_592251</name>
</gene>
<dbReference type="SUPFAM" id="SSF57667">
    <property type="entry name" value="beta-beta-alpha zinc fingers"/>
    <property type="match status" value="3"/>
</dbReference>
<evidence type="ECO:0000256" key="2">
    <source>
        <dbReference type="ARBA" id="ARBA00022723"/>
    </source>
</evidence>
<evidence type="ECO:0000256" key="3">
    <source>
        <dbReference type="ARBA" id="ARBA00022737"/>
    </source>
</evidence>
<accession>A0AAV4PGB0</accession>
<dbReference type="PANTHER" id="PTHR24399:SF23">
    <property type="entry name" value="C2H2-TYPE DOMAIN-CONTAINING PROTEIN"/>
    <property type="match status" value="1"/>
</dbReference>
<evidence type="ECO:0000256" key="6">
    <source>
        <dbReference type="ARBA" id="ARBA00023015"/>
    </source>
</evidence>
<name>A0AAV4PGB0_9ARAC</name>
<feature type="domain" description="C2H2-type" evidence="11">
    <location>
        <begin position="275"/>
        <end position="302"/>
    </location>
</feature>
<dbReference type="PROSITE" id="PS50157">
    <property type="entry name" value="ZINC_FINGER_C2H2_2"/>
    <property type="match status" value="4"/>
</dbReference>
<keyword evidence="4 9" id="KW-0863">Zinc-finger</keyword>
<dbReference type="PANTHER" id="PTHR24399">
    <property type="entry name" value="ZINC FINGER AND BTB DOMAIN-CONTAINING"/>
    <property type="match status" value="1"/>
</dbReference>
<keyword evidence="2" id="KW-0479">Metal-binding</keyword>